<feature type="transmembrane region" description="Helical" evidence="7">
    <location>
        <begin position="202"/>
        <end position="223"/>
    </location>
</feature>
<protein>
    <submittedName>
        <fullName evidence="9">Amino acid permease</fullName>
    </submittedName>
</protein>
<feature type="domain" description="Amino acid permease/ SLC12A" evidence="8">
    <location>
        <begin position="22"/>
        <end position="426"/>
    </location>
</feature>
<comment type="subcellular location">
    <subcellularLocation>
        <location evidence="1">Membrane</location>
        <topology evidence="1">Multi-pass membrane protein</topology>
    </subcellularLocation>
</comment>
<accession>A0ABV3B0T5</accession>
<keyword evidence="2" id="KW-0813">Transport</keyword>
<name>A0ABV3B0T5_9ACTN</name>
<dbReference type="RefSeq" id="WP_359696796.1">
    <property type="nucleotide sequence ID" value="NZ_JBEYXT010000079.1"/>
</dbReference>
<dbReference type="Gene3D" id="1.20.1740.10">
    <property type="entry name" value="Amino acid/polyamine transporter I"/>
    <property type="match status" value="1"/>
</dbReference>
<feature type="transmembrane region" description="Helical" evidence="7">
    <location>
        <begin position="89"/>
        <end position="115"/>
    </location>
</feature>
<dbReference type="PANTHER" id="PTHR43495">
    <property type="entry name" value="GABA PERMEASE"/>
    <property type="match status" value="1"/>
</dbReference>
<feature type="transmembrane region" description="Helical" evidence="7">
    <location>
        <begin position="158"/>
        <end position="182"/>
    </location>
</feature>
<proteinExistence type="predicted"/>
<evidence type="ECO:0000256" key="5">
    <source>
        <dbReference type="ARBA" id="ARBA00022989"/>
    </source>
</evidence>
<feature type="transmembrane region" description="Helical" evidence="7">
    <location>
        <begin position="21"/>
        <end position="43"/>
    </location>
</feature>
<organism evidence="9 10">
    <name type="scientific">Streptomyces neyagawaensis</name>
    <dbReference type="NCBI Taxonomy" id="42238"/>
    <lineage>
        <taxon>Bacteria</taxon>
        <taxon>Bacillati</taxon>
        <taxon>Actinomycetota</taxon>
        <taxon>Actinomycetes</taxon>
        <taxon>Kitasatosporales</taxon>
        <taxon>Streptomycetaceae</taxon>
        <taxon>Streptomyces</taxon>
    </lineage>
</organism>
<dbReference type="PIRSF" id="PIRSF006060">
    <property type="entry name" value="AA_transporter"/>
    <property type="match status" value="1"/>
</dbReference>
<feature type="transmembrane region" description="Helical" evidence="7">
    <location>
        <begin position="275"/>
        <end position="303"/>
    </location>
</feature>
<feature type="transmembrane region" description="Helical" evidence="7">
    <location>
        <begin position="433"/>
        <end position="451"/>
    </location>
</feature>
<evidence type="ECO:0000256" key="3">
    <source>
        <dbReference type="ARBA" id="ARBA00022692"/>
    </source>
</evidence>
<feature type="transmembrane region" description="Helical" evidence="7">
    <location>
        <begin position="333"/>
        <end position="357"/>
    </location>
</feature>
<keyword evidence="3 7" id="KW-0812">Transmembrane</keyword>
<dbReference type="EMBL" id="JBEYXT010000079">
    <property type="protein sequence ID" value="MEU6803040.1"/>
    <property type="molecule type" value="Genomic_DNA"/>
</dbReference>
<dbReference type="PANTHER" id="PTHR43495:SF5">
    <property type="entry name" value="GAMMA-AMINOBUTYRIC ACID PERMEASE"/>
    <property type="match status" value="1"/>
</dbReference>
<feature type="transmembrane region" description="Helical" evidence="7">
    <location>
        <begin position="363"/>
        <end position="384"/>
    </location>
</feature>
<dbReference type="Pfam" id="PF00324">
    <property type="entry name" value="AA_permease"/>
    <property type="match status" value="1"/>
</dbReference>
<evidence type="ECO:0000313" key="10">
    <source>
        <dbReference type="Proteomes" id="UP001551189"/>
    </source>
</evidence>
<keyword evidence="4" id="KW-0029">Amino-acid transport</keyword>
<dbReference type="PROSITE" id="PS00218">
    <property type="entry name" value="AMINO_ACID_PERMEASE_1"/>
    <property type="match status" value="1"/>
</dbReference>
<evidence type="ECO:0000313" key="9">
    <source>
        <dbReference type="EMBL" id="MEU6803040.1"/>
    </source>
</evidence>
<feature type="transmembrane region" description="Helical" evidence="7">
    <location>
        <begin position="244"/>
        <end position="263"/>
    </location>
</feature>
<evidence type="ECO:0000256" key="1">
    <source>
        <dbReference type="ARBA" id="ARBA00004141"/>
    </source>
</evidence>
<reference evidence="9 10" key="1">
    <citation type="submission" date="2024-06" db="EMBL/GenBank/DDBJ databases">
        <title>The Natural Products Discovery Center: Release of the First 8490 Sequenced Strains for Exploring Actinobacteria Biosynthetic Diversity.</title>
        <authorList>
            <person name="Kalkreuter E."/>
            <person name="Kautsar S.A."/>
            <person name="Yang D."/>
            <person name="Bader C.D."/>
            <person name="Teijaro C.N."/>
            <person name="Fluegel L."/>
            <person name="Davis C.M."/>
            <person name="Simpson J.R."/>
            <person name="Lauterbach L."/>
            <person name="Steele A.D."/>
            <person name="Gui C."/>
            <person name="Meng S."/>
            <person name="Li G."/>
            <person name="Viehrig K."/>
            <person name="Ye F."/>
            <person name="Su P."/>
            <person name="Kiefer A.F."/>
            <person name="Nichols A."/>
            <person name="Cepeda A.J."/>
            <person name="Yan W."/>
            <person name="Fan B."/>
            <person name="Jiang Y."/>
            <person name="Adhikari A."/>
            <person name="Zheng C.-J."/>
            <person name="Schuster L."/>
            <person name="Cowan T.M."/>
            <person name="Smanski M.J."/>
            <person name="Chevrette M.G."/>
            <person name="De Carvalho L.P.S."/>
            <person name="Shen B."/>
        </authorList>
    </citation>
    <scope>NUCLEOTIDE SEQUENCE [LARGE SCALE GENOMIC DNA]</scope>
    <source>
        <strain evidence="9 10">NPDC046851</strain>
    </source>
</reference>
<dbReference type="Proteomes" id="UP001551189">
    <property type="component" value="Unassembled WGS sequence"/>
</dbReference>
<evidence type="ECO:0000256" key="2">
    <source>
        <dbReference type="ARBA" id="ARBA00022448"/>
    </source>
</evidence>
<evidence type="ECO:0000256" key="6">
    <source>
        <dbReference type="ARBA" id="ARBA00023136"/>
    </source>
</evidence>
<dbReference type="InterPro" id="IPR004840">
    <property type="entry name" value="Amino_acid_permease_CS"/>
</dbReference>
<feature type="transmembrane region" description="Helical" evidence="7">
    <location>
        <begin position="127"/>
        <end position="146"/>
    </location>
</feature>
<keyword evidence="10" id="KW-1185">Reference proteome</keyword>
<feature type="transmembrane region" description="Helical" evidence="7">
    <location>
        <begin position="405"/>
        <end position="427"/>
    </location>
</feature>
<feature type="transmembrane region" description="Helical" evidence="7">
    <location>
        <begin position="49"/>
        <end position="69"/>
    </location>
</feature>
<comment type="caution">
    <text evidence="9">The sequence shown here is derived from an EMBL/GenBank/DDBJ whole genome shotgun (WGS) entry which is preliminary data.</text>
</comment>
<keyword evidence="5 7" id="KW-1133">Transmembrane helix</keyword>
<evidence type="ECO:0000256" key="7">
    <source>
        <dbReference type="SAM" id="Phobius"/>
    </source>
</evidence>
<gene>
    <name evidence="9" type="ORF">ABZ931_18775</name>
</gene>
<keyword evidence="6 7" id="KW-0472">Membrane</keyword>
<evidence type="ECO:0000259" key="8">
    <source>
        <dbReference type="Pfam" id="PF00324"/>
    </source>
</evidence>
<sequence>MKPSAHTNGSASLRGALGNRQMSMIAIGGVIGAGLFVGSGSAIHQAGPAVLVAYAAVGALAVLVMRMLAEMAVAQPETGSFSSYAGRELGPWAGLSVGWLYAYQWCITVGFEAIAGAAVAHHMLPAIPTWLAALVLMIALITVNFARVESFGTFEFWFAMIKVAAIIAFLLIGLAAVLGALPGTDAPGTTNLLGHGGFAPNGWLAVLQASLVVFFSYFGTEVVTIAAGEAKDPAQAVRRGINSVVWRILLFYIGSITVVVMLLPWNSTAVTDSPYVAVLGHLGVPFADTAMNFIVLTAVLSCLNSGIYSSSRMLHSLAERGEAPALFARTTRLGVPAAAVLAASSIGLLTVVANYFLPTTAVYQFLLDSSGAVAVVVYLCITVTHLRGRARLMRERPEALTVRMWAYPWLSLLVLAALLAIIAGMAANSGSRRSLLLTLLVTAVAAVAGLINQRARHAKTATEPAHSRTLV</sequence>
<dbReference type="InterPro" id="IPR004841">
    <property type="entry name" value="AA-permease/SLC12A_dom"/>
</dbReference>
<evidence type="ECO:0000256" key="4">
    <source>
        <dbReference type="ARBA" id="ARBA00022970"/>
    </source>
</evidence>